<sequence>MSSCQMRWKGVEVCWREAEVNGSRSWSLGALEVASRDLNKAQVGFTNQIAVTSSNIGPATTNYPSTQSPLPIGQRSYFPSVNIEPLMGHRARRGLDV</sequence>
<dbReference type="KEGG" id="ksn:43585733"/>
<name>A0A5M6CAS0_9TREE</name>
<reference evidence="1" key="1">
    <citation type="submission" date="2017-08" db="EMBL/GenBank/DDBJ databases">
        <authorList>
            <person name="Cuomo C."/>
            <person name="Billmyre B."/>
            <person name="Heitman J."/>
        </authorList>
    </citation>
    <scope>NUCLEOTIDE SEQUENCE</scope>
    <source>
        <strain evidence="1">CBS 12478</strain>
    </source>
</reference>
<dbReference type="GeneID" id="43585733"/>
<reference evidence="1" key="2">
    <citation type="submission" date="2024-01" db="EMBL/GenBank/DDBJ databases">
        <title>Comparative genomics of Cryptococcus and Kwoniella reveals pathogenesis evolution and contrasting modes of karyotype evolution via chromosome fusion or intercentromeric recombination.</title>
        <authorList>
            <person name="Coelho M.A."/>
            <person name="David-Palma M."/>
            <person name="Shea T."/>
            <person name="Bowers K."/>
            <person name="McGinley-Smith S."/>
            <person name="Mohammad A.W."/>
            <person name="Gnirke A."/>
            <person name="Yurkov A.M."/>
            <person name="Nowrousian M."/>
            <person name="Sun S."/>
            <person name="Cuomo C.A."/>
            <person name="Heitman J."/>
        </authorList>
    </citation>
    <scope>NUCLEOTIDE SEQUENCE</scope>
    <source>
        <strain evidence="1">CBS 12478</strain>
    </source>
</reference>
<protein>
    <submittedName>
        <fullName evidence="1">Uncharacterized protein</fullName>
    </submittedName>
</protein>
<evidence type="ECO:0000313" key="1">
    <source>
        <dbReference type="EMBL" id="WWD19417.1"/>
    </source>
</evidence>
<proteinExistence type="predicted"/>
<accession>A0A5M6CAS0</accession>
<organism evidence="1 2">
    <name type="scientific">Kwoniella shandongensis</name>
    <dbReference type="NCBI Taxonomy" id="1734106"/>
    <lineage>
        <taxon>Eukaryota</taxon>
        <taxon>Fungi</taxon>
        <taxon>Dikarya</taxon>
        <taxon>Basidiomycota</taxon>
        <taxon>Agaricomycotina</taxon>
        <taxon>Tremellomycetes</taxon>
        <taxon>Tremellales</taxon>
        <taxon>Cryptococcaceae</taxon>
        <taxon>Kwoniella</taxon>
    </lineage>
</organism>
<dbReference type="Proteomes" id="UP000322225">
    <property type="component" value="Chromosome 6"/>
</dbReference>
<dbReference type="EMBL" id="CP144056">
    <property type="protein sequence ID" value="WWD19417.1"/>
    <property type="molecule type" value="Genomic_DNA"/>
</dbReference>
<gene>
    <name evidence="1" type="ORF">CI109_103877</name>
</gene>
<dbReference type="AlphaFoldDB" id="A0A5M6CAS0"/>
<keyword evidence="2" id="KW-1185">Reference proteome</keyword>
<dbReference type="RefSeq" id="XP_031863790.1">
    <property type="nucleotide sequence ID" value="XM_032001627.1"/>
</dbReference>
<evidence type="ECO:0000313" key="2">
    <source>
        <dbReference type="Proteomes" id="UP000322225"/>
    </source>
</evidence>